<comment type="caution">
    <text evidence="2">The sequence shown here is derived from an EMBL/GenBank/DDBJ whole genome shotgun (WGS) entry which is preliminary data.</text>
</comment>
<protein>
    <recommendedName>
        <fullName evidence="4">DUF3325 domain-containing protein</fullName>
    </recommendedName>
</protein>
<evidence type="ECO:0008006" key="4">
    <source>
        <dbReference type="Google" id="ProtNLM"/>
    </source>
</evidence>
<evidence type="ECO:0000313" key="2">
    <source>
        <dbReference type="EMBL" id="GAA0604003.1"/>
    </source>
</evidence>
<evidence type="ECO:0000313" key="3">
    <source>
        <dbReference type="Proteomes" id="UP001501588"/>
    </source>
</evidence>
<evidence type="ECO:0000256" key="1">
    <source>
        <dbReference type="SAM" id="Phobius"/>
    </source>
</evidence>
<accession>A0ABN1G4J3</accession>
<keyword evidence="1" id="KW-0812">Transmembrane</keyword>
<keyword evidence="3" id="KW-1185">Reference proteome</keyword>
<name>A0ABN1G4J3_9PROT</name>
<gene>
    <name evidence="2" type="ORF">GCM10009416_47020</name>
</gene>
<feature type="transmembrane region" description="Helical" evidence="1">
    <location>
        <begin position="37"/>
        <end position="57"/>
    </location>
</feature>
<dbReference type="RefSeq" id="WP_343897878.1">
    <property type="nucleotide sequence ID" value="NZ_BAAAFZ010000093.1"/>
</dbReference>
<keyword evidence="1" id="KW-0472">Membrane</keyword>
<reference evidence="2 3" key="1">
    <citation type="journal article" date="2019" name="Int. J. Syst. Evol. Microbiol.">
        <title>The Global Catalogue of Microorganisms (GCM) 10K type strain sequencing project: providing services to taxonomists for standard genome sequencing and annotation.</title>
        <authorList>
            <consortium name="The Broad Institute Genomics Platform"/>
            <consortium name="The Broad Institute Genome Sequencing Center for Infectious Disease"/>
            <person name="Wu L."/>
            <person name="Ma J."/>
        </authorList>
    </citation>
    <scope>NUCLEOTIDE SEQUENCE [LARGE SCALE GENOMIC DNA]</scope>
    <source>
        <strain evidence="2 3">JCM 9933</strain>
    </source>
</reference>
<keyword evidence="1" id="KW-1133">Transmembrane helix</keyword>
<dbReference type="EMBL" id="BAAAFZ010000093">
    <property type="protein sequence ID" value="GAA0604003.1"/>
    <property type="molecule type" value="Genomic_DNA"/>
</dbReference>
<proteinExistence type="predicted"/>
<dbReference type="Proteomes" id="UP001501588">
    <property type="component" value="Unassembled WGS sequence"/>
</dbReference>
<sequence>MSLYFITAVLLSVAAVIEARCATSALRPAADAADRGFRILGRTAFAFWLVLLAWGAWKLHWTQPLAALAGSLAANALVVGAGARPFWPGISMGLSLLGLLLTAHLFAR</sequence>
<feature type="transmembrane region" description="Helical" evidence="1">
    <location>
        <begin position="89"/>
        <end position="107"/>
    </location>
</feature>
<organism evidence="2 3">
    <name type="scientific">Craurococcus roseus</name>
    <dbReference type="NCBI Taxonomy" id="77585"/>
    <lineage>
        <taxon>Bacteria</taxon>
        <taxon>Pseudomonadati</taxon>
        <taxon>Pseudomonadota</taxon>
        <taxon>Alphaproteobacteria</taxon>
        <taxon>Acetobacterales</taxon>
        <taxon>Acetobacteraceae</taxon>
        <taxon>Craurococcus</taxon>
    </lineage>
</organism>